<organism evidence="3 4">
    <name type="scientific">Neurospora hispaniola</name>
    <dbReference type="NCBI Taxonomy" id="588809"/>
    <lineage>
        <taxon>Eukaryota</taxon>
        <taxon>Fungi</taxon>
        <taxon>Dikarya</taxon>
        <taxon>Ascomycota</taxon>
        <taxon>Pezizomycotina</taxon>
        <taxon>Sordariomycetes</taxon>
        <taxon>Sordariomycetidae</taxon>
        <taxon>Sordariales</taxon>
        <taxon>Sordariaceae</taxon>
        <taxon>Neurospora</taxon>
    </lineage>
</organism>
<comment type="caution">
    <text evidence="3">The sequence shown here is derived from an EMBL/GenBank/DDBJ whole genome shotgun (WGS) entry which is preliminary data.</text>
</comment>
<sequence>MTTSLIVFHVFVVFVFDGTSLVTYLKLMEFHLKIHSTLLSIVVLPQRFPHFFLLSSIIDCVHLALLHSDIQSWSFFVSTCRLVSQSVSQSSVRLINQKTQNNNEDINNTPTRSTTTKLHREH</sequence>
<dbReference type="Proteomes" id="UP001285908">
    <property type="component" value="Unassembled WGS sequence"/>
</dbReference>
<evidence type="ECO:0000313" key="4">
    <source>
        <dbReference type="Proteomes" id="UP001285908"/>
    </source>
</evidence>
<proteinExistence type="predicted"/>
<evidence type="ECO:0000313" key="3">
    <source>
        <dbReference type="EMBL" id="KAK3485215.1"/>
    </source>
</evidence>
<feature type="region of interest" description="Disordered" evidence="1">
    <location>
        <begin position="98"/>
        <end position="122"/>
    </location>
</feature>
<accession>A0AAJ0HYV9</accession>
<evidence type="ECO:0000256" key="2">
    <source>
        <dbReference type="SAM" id="Phobius"/>
    </source>
</evidence>
<name>A0AAJ0HYV9_9PEZI</name>
<dbReference type="RefSeq" id="XP_062688119.1">
    <property type="nucleotide sequence ID" value="XM_062840509.1"/>
</dbReference>
<keyword evidence="4" id="KW-1185">Reference proteome</keyword>
<feature type="transmembrane region" description="Helical" evidence="2">
    <location>
        <begin position="6"/>
        <end position="25"/>
    </location>
</feature>
<gene>
    <name evidence="3" type="ORF">B0T23DRAFT_43474</name>
</gene>
<evidence type="ECO:0000256" key="1">
    <source>
        <dbReference type="SAM" id="MobiDB-lite"/>
    </source>
</evidence>
<dbReference type="GeneID" id="87878131"/>
<keyword evidence="2" id="KW-1133">Transmembrane helix</keyword>
<dbReference type="AlphaFoldDB" id="A0AAJ0HYV9"/>
<feature type="compositionally biased region" description="Polar residues" evidence="1">
    <location>
        <begin position="98"/>
        <end position="116"/>
    </location>
</feature>
<protein>
    <submittedName>
        <fullName evidence="3">Uncharacterized protein</fullName>
    </submittedName>
</protein>
<dbReference type="EMBL" id="JAULSX010000010">
    <property type="protein sequence ID" value="KAK3485215.1"/>
    <property type="molecule type" value="Genomic_DNA"/>
</dbReference>
<keyword evidence="2" id="KW-0472">Membrane</keyword>
<reference evidence="3 4" key="1">
    <citation type="journal article" date="2023" name="Mol. Phylogenet. Evol.">
        <title>Genome-scale phylogeny and comparative genomics of the fungal order Sordariales.</title>
        <authorList>
            <person name="Hensen N."/>
            <person name="Bonometti L."/>
            <person name="Westerberg I."/>
            <person name="Brannstrom I.O."/>
            <person name="Guillou S."/>
            <person name="Cros-Aarteil S."/>
            <person name="Calhoun S."/>
            <person name="Haridas S."/>
            <person name="Kuo A."/>
            <person name="Mondo S."/>
            <person name="Pangilinan J."/>
            <person name="Riley R."/>
            <person name="LaButti K."/>
            <person name="Andreopoulos B."/>
            <person name="Lipzen A."/>
            <person name="Chen C."/>
            <person name="Yan M."/>
            <person name="Daum C."/>
            <person name="Ng V."/>
            <person name="Clum A."/>
            <person name="Steindorff A."/>
            <person name="Ohm R.A."/>
            <person name="Martin F."/>
            <person name="Silar P."/>
            <person name="Natvig D.O."/>
            <person name="Lalanne C."/>
            <person name="Gautier V."/>
            <person name="Ament-Velasquez S.L."/>
            <person name="Kruys A."/>
            <person name="Hutchinson M.I."/>
            <person name="Powell A.J."/>
            <person name="Barry K."/>
            <person name="Miller A.N."/>
            <person name="Grigoriev I.V."/>
            <person name="Debuchy R."/>
            <person name="Gladieux P."/>
            <person name="Hiltunen Thoren M."/>
            <person name="Johannesson H."/>
        </authorList>
    </citation>
    <scope>NUCLEOTIDE SEQUENCE [LARGE SCALE GENOMIC DNA]</scope>
    <source>
        <strain evidence="3 4">FGSC 10403</strain>
    </source>
</reference>
<keyword evidence="2" id="KW-0812">Transmembrane</keyword>